<comment type="similarity">
    <text evidence="1">Belongs to the mycobacterial PPE family.</text>
</comment>
<evidence type="ECO:0000313" key="7">
    <source>
        <dbReference type="Proteomes" id="UP001529272"/>
    </source>
</evidence>
<accession>A0A7U5MIZ8</accession>
<evidence type="ECO:0000259" key="3">
    <source>
        <dbReference type="Pfam" id="PF12484"/>
    </source>
</evidence>
<dbReference type="EMBL" id="JASZZX010000085">
    <property type="protein sequence ID" value="MDM3930443.1"/>
    <property type="molecule type" value="Genomic_DNA"/>
</dbReference>
<reference evidence="5 7" key="3">
    <citation type="submission" date="2023-06" db="EMBL/GenBank/DDBJ databases">
        <title>Itaconate inhibition of nontuberculous mycobacteria.</title>
        <authorList>
            <person name="Breen P."/>
            <person name="Zimbric M."/>
            <person name="Caverly L."/>
        </authorList>
    </citation>
    <scope>NUCLEOTIDE SEQUENCE [LARGE SCALE GENOMIC DNA]</scope>
    <source>
        <strain evidence="5 7">FLAC1071</strain>
    </source>
</reference>
<dbReference type="SUPFAM" id="SSF140459">
    <property type="entry name" value="PE/PPE dimer-like"/>
    <property type="match status" value="1"/>
</dbReference>
<dbReference type="InterPro" id="IPR022171">
    <property type="entry name" value="PPE_C"/>
</dbReference>
<dbReference type="InterPro" id="IPR038332">
    <property type="entry name" value="PPE_sf"/>
</dbReference>
<protein>
    <submittedName>
        <fullName evidence="4">PPE family protein</fullName>
    </submittedName>
</protein>
<dbReference type="RefSeq" id="WP_089151539.1">
    <property type="nucleotide sequence ID" value="NZ_CP015267.1"/>
</dbReference>
<dbReference type="Gene3D" id="1.20.1260.20">
    <property type="entry name" value="PPE superfamily"/>
    <property type="match status" value="1"/>
</dbReference>
<organism evidence="4 6">
    <name type="scientific">Mycobacterium intracellulare subsp. chimaera</name>
    <dbReference type="NCBI Taxonomy" id="222805"/>
    <lineage>
        <taxon>Bacteria</taxon>
        <taxon>Bacillati</taxon>
        <taxon>Actinomycetota</taxon>
        <taxon>Actinomycetes</taxon>
        <taxon>Mycobacteriales</taxon>
        <taxon>Mycobacteriaceae</taxon>
        <taxon>Mycobacterium</taxon>
        <taxon>Mycobacterium avium complex (MAC)</taxon>
    </lineage>
</organism>
<dbReference type="Pfam" id="PF00823">
    <property type="entry name" value="PPE"/>
    <property type="match status" value="1"/>
</dbReference>
<evidence type="ECO:0000313" key="6">
    <source>
        <dbReference type="Proteomes" id="UP000198286"/>
    </source>
</evidence>
<evidence type="ECO:0000313" key="4">
    <source>
        <dbReference type="EMBL" id="ASL14433.1"/>
    </source>
</evidence>
<dbReference type="PANTHER" id="PTHR46766:SF1">
    <property type="entry name" value="GLUTAMINE-RICH PROTEIN 2"/>
    <property type="match status" value="1"/>
</dbReference>
<sequence>MDFGALPPEINSARMYAGAGAGPLLAAAAVWEGLAADLASAATSYSSVIAGLAGGPWLGPASMSMAAAAAPYVAWMHTTAAQAEQTAVQASAAAAAYEAAFAMTVPPAVIAANRALLMALIATNILGQNTPAIAATEAQYGQMWAQDAAATYMYAGSSAAASALTPFTPPQPTTNPAGLAGQGAAVAQATGTSASTDTQAVLSQLTSTLPTALQQLASPLSSTSSTSSLSTLSSSLTPLSTGLSMTSSVGWISSALLSNANQVKNLLPAAAAASTAASGSGLTAGLGSGTLGSAVSPVFGQAAVSAGMGRATPIGALSAPPTWATAPTISSATALPSTSVGATPAATAGQPGSLLVAPLAGMATSNQSTAGNADLRFMPRLTVVPRSPAGG</sequence>
<dbReference type="InterPro" id="IPR000030">
    <property type="entry name" value="PPE_dom"/>
</dbReference>
<dbReference type="AlphaFoldDB" id="A0A7U5MIZ8"/>
<dbReference type="GO" id="GO:0052572">
    <property type="term" value="P:response to host immune response"/>
    <property type="evidence" value="ECO:0007669"/>
    <property type="project" value="TreeGrafter"/>
</dbReference>
<evidence type="ECO:0000313" key="5">
    <source>
        <dbReference type="EMBL" id="MDM3930443.1"/>
    </source>
</evidence>
<gene>
    <name evidence="4" type="ORF">MYCOZU2_02014</name>
    <name evidence="5" type="ORF">QRB35_31495</name>
</gene>
<keyword evidence="7" id="KW-1185">Reference proteome</keyword>
<dbReference type="EMBL" id="CP015267">
    <property type="protein sequence ID" value="ASL14433.1"/>
    <property type="molecule type" value="Genomic_DNA"/>
</dbReference>
<dbReference type="Pfam" id="PF12484">
    <property type="entry name" value="PPE-SVP"/>
    <property type="match status" value="1"/>
</dbReference>
<evidence type="ECO:0000256" key="1">
    <source>
        <dbReference type="ARBA" id="ARBA00010652"/>
    </source>
</evidence>
<proteinExistence type="inferred from homology"/>
<name>A0A7U5MIZ8_MYCIT</name>
<dbReference type="Proteomes" id="UP000198286">
    <property type="component" value="Chromosome"/>
</dbReference>
<dbReference type="FunFam" id="1.20.1260.20:FF:000001">
    <property type="entry name" value="PPE family protein PPE41"/>
    <property type="match status" value="1"/>
</dbReference>
<dbReference type="Proteomes" id="UP001529272">
    <property type="component" value="Unassembled WGS sequence"/>
</dbReference>
<dbReference type="PANTHER" id="PTHR46766">
    <property type="entry name" value="GLUTAMINE-RICH PROTEIN 2"/>
    <property type="match status" value="1"/>
</dbReference>
<reference evidence="5" key="4">
    <citation type="submission" date="2023-06" db="EMBL/GenBank/DDBJ databases">
        <authorList>
            <person name="Spilker T."/>
        </authorList>
    </citation>
    <scope>NUCLEOTIDE SEQUENCE</scope>
    <source>
        <strain evidence="5">FLAC1071</strain>
    </source>
</reference>
<feature type="domain" description="PPE family C-terminal" evidence="3">
    <location>
        <begin position="305"/>
        <end position="386"/>
    </location>
</feature>
<reference evidence="4 6" key="1">
    <citation type="journal article" date="2017" name="Lancet Infect. Dis.">
        <title>Global outbreak of severe Mycobacterium chimaera disease after cardiac surgery: a molecular epidemiological study.</title>
        <authorList>
            <person name="van Ingen J."/>
            <person name="Kohl T."/>
            <person name="Kranzer K."/>
            <person name="Hasse B."/>
            <person name="Keller P."/>
            <person name="Szafranska A."/>
            <person name="Hillemann D."/>
            <person name="Chand M."/>
            <person name="Schreiber P."/>
            <person name="Sommerstein R."/>
            <person name="Berger C."/>
            <person name="Genoni M."/>
            <person name="Ruegg C."/>
            <person name="Troillet N."/>
            <person name="Widmer A.F."/>
            <person name="Becker S.L."/>
            <person name="Herrmann M."/>
            <person name="Eckmanns T."/>
            <person name="Haller S."/>
            <person name="Hoeller C."/>
            <person name="Debast S.B."/>
            <person name="Wolfhagen M.J."/>
            <person name="Hopman J."/>
            <person name="Kluytmans J."/>
            <person name="Langelaar M."/>
            <person name="Notermans D.W."/>
            <person name="ten Oever J."/>
            <person name="van den Barselaar P."/>
            <person name="Vonk A.B.A."/>
            <person name="Vos M.C."/>
            <person name="Ahmed N."/>
            <person name="Brown T."/>
            <person name="Crook D."/>
            <person name="Lamagni T."/>
            <person name="Phin N."/>
            <person name="Smith E.G."/>
            <person name="Zambon M."/>
            <person name="Serr A."/>
            <person name="Goetting T."/>
            <person name="Ebner W."/>
            <person name="Thuermer A."/>
            <person name="Utpatel C."/>
            <person name="Sproer C."/>
            <person name="Bunk B."/>
            <person name="Nubel U."/>
            <person name="Bloemberg G."/>
            <person name="Bottger E."/>
            <person name="Niemann S."/>
            <person name="Wagner D."/>
            <person name="Sax H."/>
        </authorList>
    </citation>
    <scope>NUCLEOTIDE SEQUENCE [LARGE SCALE GENOMIC DNA]</scope>
    <source>
        <strain evidence="4 6">ZUERICH-2</strain>
    </source>
</reference>
<feature type="domain" description="PPE" evidence="2">
    <location>
        <begin position="2"/>
        <end position="165"/>
    </location>
</feature>
<reference evidence="7" key="2">
    <citation type="submission" date="2023-06" db="EMBL/GenBank/DDBJ databases">
        <title>Itaconate inhibition of nontuberculous mycobacteria.</title>
        <authorList>
            <person name="Spilker T."/>
        </authorList>
    </citation>
    <scope>NUCLEOTIDE SEQUENCE [LARGE SCALE GENOMIC DNA]</scope>
    <source>
        <strain evidence="7">FLAC1071</strain>
    </source>
</reference>
<evidence type="ECO:0000259" key="2">
    <source>
        <dbReference type="Pfam" id="PF00823"/>
    </source>
</evidence>